<feature type="domain" description="HTH araC/xylS-type" evidence="4">
    <location>
        <begin position="28"/>
        <end position="125"/>
    </location>
</feature>
<proteinExistence type="predicted"/>
<reference evidence="5 6" key="1">
    <citation type="submission" date="2022-03" db="EMBL/GenBank/DDBJ databases">
        <title>Hymenobactersp. isolated from the air.</title>
        <authorList>
            <person name="Won M."/>
            <person name="Kwon S.-W."/>
        </authorList>
    </citation>
    <scope>NUCLEOTIDE SEQUENCE [LARGE SCALE GENOMIC DNA]</scope>
    <source>
        <strain evidence="5 6">KACC 22596</strain>
    </source>
</reference>
<evidence type="ECO:0000256" key="1">
    <source>
        <dbReference type="ARBA" id="ARBA00023015"/>
    </source>
</evidence>
<dbReference type="Gene3D" id="1.10.10.60">
    <property type="entry name" value="Homeodomain-like"/>
    <property type="match status" value="1"/>
</dbReference>
<dbReference type="PANTHER" id="PTHR43280">
    <property type="entry name" value="ARAC-FAMILY TRANSCRIPTIONAL REGULATOR"/>
    <property type="match status" value="1"/>
</dbReference>
<gene>
    <name evidence="5" type="ORF">MTP16_21335</name>
</gene>
<keyword evidence="6" id="KW-1185">Reference proteome</keyword>
<dbReference type="SUPFAM" id="SSF46689">
    <property type="entry name" value="Homeodomain-like"/>
    <property type="match status" value="1"/>
</dbReference>
<accession>A0ABY4B3E2</accession>
<organism evidence="5 6">
    <name type="scientific">Hymenobacter monticola</name>
    <dbReference type="NCBI Taxonomy" id="1705399"/>
    <lineage>
        <taxon>Bacteria</taxon>
        <taxon>Pseudomonadati</taxon>
        <taxon>Bacteroidota</taxon>
        <taxon>Cytophagia</taxon>
        <taxon>Cytophagales</taxon>
        <taxon>Hymenobacteraceae</taxon>
        <taxon>Hymenobacter</taxon>
    </lineage>
</organism>
<dbReference type="SMART" id="SM00342">
    <property type="entry name" value="HTH_ARAC"/>
    <property type="match status" value="1"/>
</dbReference>
<keyword evidence="3" id="KW-0804">Transcription</keyword>
<dbReference type="EMBL" id="CP094534">
    <property type="protein sequence ID" value="UOE33653.1"/>
    <property type="molecule type" value="Genomic_DNA"/>
</dbReference>
<evidence type="ECO:0000259" key="4">
    <source>
        <dbReference type="PROSITE" id="PS01124"/>
    </source>
</evidence>
<dbReference type="RefSeq" id="WP_243513608.1">
    <property type="nucleotide sequence ID" value="NZ_CP094534.1"/>
</dbReference>
<name>A0ABY4B3E2_9BACT</name>
<evidence type="ECO:0000256" key="3">
    <source>
        <dbReference type="ARBA" id="ARBA00023163"/>
    </source>
</evidence>
<evidence type="ECO:0000313" key="5">
    <source>
        <dbReference type="EMBL" id="UOE33653.1"/>
    </source>
</evidence>
<dbReference type="Proteomes" id="UP000831390">
    <property type="component" value="Chromosome"/>
</dbReference>
<dbReference type="InterPro" id="IPR018060">
    <property type="entry name" value="HTH_AraC"/>
</dbReference>
<dbReference type="InterPro" id="IPR009057">
    <property type="entry name" value="Homeodomain-like_sf"/>
</dbReference>
<evidence type="ECO:0000256" key="2">
    <source>
        <dbReference type="ARBA" id="ARBA00023125"/>
    </source>
</evidence>
<sequence>MRKPTALPPTLFARRHEITADYLREVDRHLADIVAGRATEMFEIRDFAGILCIHATHLSNTIKEATGHSPCYFFEERILEIARQLLRDPRRSVADVAANLTYDPSNFTKFFKRFQGCTPKQYREQVWAAERAATAAKDAAAASDARQPVAPLATAYLPA</sequence>
<dbReference type="PANTHER" id="PTHR43280:SF32">
    <property type="entry name" value="TRANSCRIPTIONAL REGULATORY PROTEIN"/>
    <property type="match status" value="1"/>
</dbReference>
<keyword evidence="2" id="KW-0238">DNA-binding</keyword>
<evidence type="ECO:0000313" key="6">
    <source>
        <dbReference type="Proteomes" id="UP000831390"/>
    </source>
</evidence>
<keyword evidence="1" id="KW-0805">Transcription regulation</keyword>
<dbReference type="PROSITE" id="PS01124">
    <property type="entry name" value="HTH_ARAC_FAMILY_2"/>
    <property type="match status" value="1"/>
</dbReference>
<protein>
    <submittedName>
        <fullName evidence="5">AraC family transcriptional regulator</fullName>
    </submittedName>
</protein>
<dbReference type="Pfam" id="PF12833">
    <property type="entry name" value="HTH_18"/>
    <property type="match status" value="1"/>
</dbReference>